<dbReference type="AlphaFoldDB" id="A0A6D2CAK1"/>
<dbReference type="Proteomes" id="UP000029870">
    <property type="component" value="Unassembled WGS sequence"/>
</dbReference>
<protein>
    <submittedName>
        <fullName evidence="1">Uncharacterized protein</fullName>
    </submittedName>
</protein>
<gene>
    <name evidence="1" type="ORF">LS77_007915</name>
</gene>
<dbReference type="EMBL" id="JRPH02000024">
    <property type="protein sequence ID" value="TLE03850.1"/>
    <property type="molecule type" value="Genomic_DNA"/>
</dbReference>
<reference evidence="1 2" key="1">
    <citation type="journal article" date="2014" name="Genome Announc.">
        <title>Draft genome sequences of eight enterohepatic helicobacter species isolated from both laboratory and wild rodents.</title>
        <authorList>
            <person name="Sheh A."/>
            <person name="Shen Z."/>
            <person name="Fox J.G."/>
        </authorList>
    </citation>
    <scope>NUCLEOTIDE SEQUENCE [LARGE SCALE GENOMIC DNA]</scope>
    <source>
        <strain evidence="1 2">Missouri</strain>
    </source>
</reference>
<proteinExistence type="predicted"/>
<organism evidence="1 2">
    <name type="scientific">Helicobacter bilis</name>
    <dbReference type="NCBI Taxonomy" id="37372"/>
    <lineage>
        <taxon>Bacteria</taxon>
        <taxon>Pseudomonadati</taxon>
        <taxon>Campylobacterota</taxon>
        <taxon>Epsilonproteobacteria</taxon>
        <taxon>Campylobacterales</taxon>
        <taxon>Helicobacteraceae</taxon>
        <taxon>Helicobacter</taxon>
    </lineage>
</organism>
<evidence type="ECO:0000313" key="1">
    <source>
        <dbReference type="EMBL" id="TLE03850.1"/>
    </source>
</evidence>
<accession>A0A6D2CAK1</accession>
<comment type="caution">
    <text evidence="1">The sequence shown here is derived from an EMBL/GenBank/DDBJ whole genome shotgun (WGS) entry which is preliminary data.</text>
</comment>
<evidence type="ECO:0000313" key="2">
    <source>
        <dbReference type="Proteomes" id="UP000029870"/>
    </source>
</evidence>
<name>A0A6D2CAK1_9HELI</name>
<sequence>MKLESLVKYSIKITFWSIIMIQPKPVFYVCKKCGYMKYHQAKSDCIGAEDIAAIICPKCNALMKTHSNMLSAGLDSIFTITKKAFGK</sequence>